<evidence type="ECO:0000313" key="2">
    <source>
        <dbReference type="EMBL" id="ETO07408.1"/>
    </source>
</evidence>
<feature type="region of interest" description="Disordered" evidence="1">
    <location>
        <begin position="358"/>
        <end position="410"/>
    </location>
</feature>
<protein>
    <submittedName>
        <fullName evidence="2">Uncharacterized protein</fullName>
    </submittedName>
</protein>
<dbReference type="EMBL" id="ASPP01026187">
    <property type="protein sequence ID" value="ETO07408.1"/>
    <property type="molecule type" value="Genomic_DNA"/>
</dbReference>
<evidence type="ECO:0000256" key="1">
    <source>
        <dbReference type="SAM" id="MobiDB-lite"/>
    </source>
</evidence>
<organism evidence="2 3">
    <name type="scientific">Reticulomyxa filosa</name>
    <dbReference type="NCBI Taxonomy" id="46433"/>
    <lineage>
        <taxon>Eukaryota</taxon>
        <taxon>Sar</taxon>
        <taxon>Rhizaria</taxon>
        <taxon>Retaria</taxon>
        <taxon>Foraminifera</taxon>
        <taxon>Monothalamids</taxon>
        <taxon>Reticulomyxidae</taxon>
        <taxon>Reticulomyxa</taxon>
    </lineage>
</organism>
<dbReference type="AlphaFoldDB" id="X6LZT5"/>
<comment type="caution">
    <text evidence="2">The sequence shown here is derived from an EMBL/GenBank/DDBJ whole genome shotgun (WGS) entry which is preliminary data.</text>
</comment>
<gene>
    <name evidence="2" type="ORF">RFI_29984</name>
</gene>
<feature type="compositionally biased region" description="Polar residues" evidence="1">
    <location>
        <begin position="168"/>
        <end position="179"/>
    </location>
</feature>
<evidence type="ECO:0000313" key="3">
    <source>
        <dbReference type="Proteomes" id="UP000023152"/>
    </source>
</evidence>
<dbReference type="Proteomes" id="UP000023152">
    <property type="component" value="Unassembled WGS sequence"/>
</dbReference>
<feature type="compositionally biased region" description="Polar residues" evidence="1">
    <location>
        <begin position="186"/>
        <end position="196"/>
    </location>
</feature>
<name>X6LZT5_RETFI</name>
<proteinExistence type="predicted"/>
<feature type="compositionally biased region" description="Acidic residues" evidence="1">
    <location>
        <begin position="395"/>
        <end position="410"/>
    </location>
</feature>
<feature type="compositionally biased region" description="Basic and acidic residues" evidence="1">
    <location>
        <begin position="374"/>
        <end position="394"/>
    </location>
</feature>
<feature type="compositionally biased region" description="Low complexity" evidence="1">
    <location>
        <begin position="146"/>
        <end position="166"/>
    </location>
</feature>
<reference evidence="2 3" key="1">
    <citation type="journal article" date="2013" name="Curr. Biol.">
        <title>The Genome of the Foraminiferan Reticulomyxa filosa.</title>
        <authorList>
            <person name="Glockner G."/>
            <person name="Hulsmann N."/>
            <person name="Schleicher M."/>
            <person name="Noegel A.A."/>
            <person name="Eichinger L."/>
            <person name="Gallinger C."/>
            <person name="Pawlowski J."/>
            <person name="Sierra R."/>
            <person name="Euteneuer U."/>
            <person name="Pillet L."/>
            <person name="Moustafa A."/>
            <person name="Platzer M."/>
            <person name="Groth M."/>
            <person name="Szafranski K."/>
            <person name="Schliwa M."/>
        </authorList>
    </citation>
    <scope>NUCLEOTIDE SEQUENCE [LARGE SCALE GENOMIC DNA]</scope>
</reference>
<sequence length="410" mass="47018">MSTQKIQSPIPHEHGFVFAEGRKEKKLLTYLLYTQQSWTSRGVKVPDIDPAKFESAHELVDIVMSSRVMDVCDEQKSNNEFVNESLSFCHQAVQGLLTSIYRHEVRKCESEDCMTTSVEIVNSRWKIGMKRSRHMNSCDDEDTTISPKQSQRSQSSSMASSCCPSPLQLESNAASSTVTVERESPRGNTTISIENGHSTDLDNKPRSKSKQFILSFESLFKSQLIKYINGCWHHYHNHAEEYIENLVNSVIHDTNGLMHVSCIFKYWFGWCLSLGRHVIQAIFEYGAVQIKNCSEWRAFVALICLQVNEAQRKNLQAMFQESAFRCDDKCKLVQYNPEYDFLEFQLLQGLTPFTETVQKERLPSSRPTCADDDPEHKTRDSDSCEPHRNEHERDDNENDGDNEAEDSNDG</sequence>
<accession>X6LZT5</accession>
<keyword evidence="3" id="KW-1185">Reference proteome</keyword>
<feature type="region of interest" description="Disordered" evidence="1">
    <location>
        <begin position="132"/>
        <end position="205"/>
    </location>
</feature>